<dbReference type="Proteomes" id="UP000006820">
    <property type="component" value="Chromosome"/>
</dbReference>
<name>Q5YSQ8_NOCFA</name>
<keyword evidence="2" id="KW-1185">Reference proteome</keyword>
<evidence type="ECO:0000313" key="2">
    <source>
        <dbReference type="Proteomes" id="UP000006820"/>
    </source>
</evidence>
<accession>Q5YSQ8</accession>
<dbReference type="EMBL" id="AP006618">
    <property type="protein sequence ID" value="BAD58783.1"/>
    <property type="molecule type" value="Genomic_DNA"/>
</dbReference>
<dbReference type="AlphaFoldDB" id="Q5YSQ8"/>
<organism evidence="1 2">
    <name type="scientific">Nocardia farcinica (strain IFM 10152)</name>
    <dbReference type="NCBI Taxonomy" id="247156"/>
    <lineage>
        <taxon>Bacteria</taxon>
        <taxon>Bacillati</taxon>
        <taxon>Actinomycetota</taxon>
        <taxon>Actinomycetes</taxon>
        <taxon>Mycobacteriales</taxon>
        <taxon>Nocardiaceae</taxon>
        <taxon>Nocardia</taxon>
    </lineage>
</organism>
<dbReference type="KEGG" id="nfa:NFA_39350"/>
<sequence length="60" mass="6352">MIGIVMTAHAGDIVTYDAQRWLVVRTGHGRALLKPLTPGAYHRVAALTRLAQAAAAPTTT</sequence>
<proteinExistence type="predicted"/>
<gene>
    <name evidence="1" type="ordered locus">NFA_39350</name>
</gene>
<reference evidence="1 2" key="1">
    <citation type="journal article" date="2004" name="Proc. Natl. Acad. Sci. U.S.A.">
        <title>The complete genomic sequence of Nocardia farcinica IFM 10152.</title>
        <authorList>
            <person name="Ishikawa J."/>
            <person name="Yamashita A."/>
            <person name="Mikami Y."/>
            <person name="Hoshino Y."/>
            <person name="Kurita H."/>
            <person name="Hotta K."/>
            <person name="Shiba T."/>
            <person name="Hattori M."/>
        </authorList>
    </citation>
    <scope>NUCLEOTIDE SEQUENCE [LARGE SCALE GENOMIC DNA]</scope>
    <source>
        <strain evidence="1 2">IFM 10152</strain>
    </source>
</reference>
<protein>
    <submittedName>
        <fullName evidence="1">Uncharacterized protein</fullName>
    </submittedName>
</protein>
<evidence type="ECO:0000313" key="1">
    <source>
        <dbReference type="EMBL" id="BAD58783.1"/>
    </source>
</evidence>
<dbReference type="STRING" id="247156.NFA_39350"/>
<dbReference type="HOGENOM" id="CLU_2936976_0_0_11"/>